<sequence length="572" mass="62114">MSVWEEMRTRIQTGNSAGVAALAARIDEAGRKEVAAALPGYLRECVPLGRNDLRTMPLRVAGAGCLGGAAAVAAWLARRDLRPVRGIDGIAVHVLTAVSPRTSAWRLDLARRLADRLRPSDFDRWQPDYMFWEVVVGLFAEAEQIPRTEGIVVGWVRRHIGTDPADDPLFPVMAPAIFDADAAGEYLSRFVGADYGSAFVNPAEVMSARVLGNMKRDELLDGCLRRLLRGGTQRELAWFVHLHESLAPSPEEAASRLRDYLRLLPAAVSAVAESAFARVRAVDESEPLDQETFVEAARALLFRPERRIVKATLSWLDRTAASADRQGISIELVAGAFGHEHSEIRERAVRIVTKRVTSADPLTAETVRRSASVLPSTERNVIAAAYGAVEVDTIEVPVLPPVVPRELDPPIASPAELRGAIIEDHHGWDPAWPEVERLMAALVTHGPAAIGELRPDIEQYGGFYHPEGNDILLNALLAGSPRPVDDVLESAPAPDALFRRRFREAADLLGGPALLATPTSATGHLDPAAASEAADTHRIRDTIPALTAWTPKSRSTRVAKEAARLRTVLTGS</sequence>
<keyword evidence="1" id="KW-0472">Membrane</keyword>
<dbReference type="RefSeq" id="WP_357788896.1">
    <property type="nucleotide sequence ID" value="NZ_JBFAKC010000019.1"/>
</dbReference>
<protein>
    <submittedName>
        <fullName evidence="2">DUF6493 family protein</fullName>
    </submittedName>
</protein>
<comment type="caution">
    <text evidence="2">The sequence shown here is derived from an EMBL/GenBank/DDBJ whole genome shotgun (WGS) entry which is preliminary data.</text>
</comment>
<evidence type="ECO:0000256" key="1">
    <source>
        <dbReference type="SAM" id="Phobius"/>
    </source>
</evidence>
<dbReference type="EMBL" id="JBFAKC010000019">
    <property type="protein sequence ID" value="MEV0712097.1"/>
    <property type="molecule type" value="Genomic_DNA"/>
</dbReference>
<accession>A0ABV3G337</accession>
<evidence type="ECO:0000313" key="2">
    <source>
        <dbReference type="EMBL" id="MEV0712097.1"/>
    </source>
</evidence>
<evidence type="ECO:0000313" key="3">
    <source>
        <dbReference type="Proteomes" id="UP001551695"/>
    </source>
</evidence>
<reference evidence="2 3" key="1">
    <citation type="submission" date="2024-06" db="EMBL/GenBank/DDBJ databases">
        <title>The Natural Products Discovery Center: Release of the First 8490 Sequenced Strains for Exploring Actinobacteria Biosynthetic Diversity.</title>
        <authorList>
            <person name="Kalkreuter E."/>
            <person name="Kautsar S.A."/>
            <person name="Yang D."/>
            <person name="Bader C.D."/>
            <person name="Teijaro C.N."/>
            <person name="Fluegel L."/>
            <person name="Davis C.M."/>
            <person name="Simpson J.R."/>
            <person name="Lauterbach L."/>
            <person name="Steele A.D."/>
            <person name="Gui C."/>
            <person name="Meng S."/>
            <person name="Li G."/>
            <person name="Viehrig K."/>
            <person name="Ye F."/>
            <person name="Su P."/>
            <person name="Kiefer A.F."/>
            <person name="Nichols A."/>
            <person name="Cepeda A.J."/>
            <person name="Yan W."/>
            <person name="Fan B."/>
            <person name="Jiang Y."/>
            <person name="Adhikari A."/>
            <person name="Zheng C.-J."/>
            <person name="Schuster L."/>
            <person name="Cowan T.M."/>
            <person name="Smanski M.J."/>
            <person name="Chevrette M.G."/>
            <person name="De Carvalho L.P.S."/>
            <person name="Shen B."/>
        </authorList>
    </citation>
    <scope>NUCLEOTIDE SEQUENCE [LARGE SCALE GENOMIC DNA]</scope>
    <source>
        <strain evidence="2 3">NPDC050403</strain>
    </source>
</reference>
<organism evidence="2 3">
    <name type="scientific">Nocardia aurea</name>
    <dbReference type="NCBI Taxonomy" id="2144174"/>
    <lineage>
        <taxon>Bacteria</taxon>
        <taxon>Bacillati</taxon>
        <taxon>Actinomycetota</taxon>
        <taxon>Actinomycetes</taxon>
        <taxon>Mycobacteriales</taxon>
        <taxon>Nocardiaceae</taxon>
        <taxon>Nocardia</taxon>
    </lineage>
</organism>
<keyword evidence="3" id="KW-1185">Reference proteome</keyword>
<proteinExistence type="predicted"/>
<keyword evidence="1" id="KW-0812">Transmembrane</keyword>
<name>A0ABV3G337_9NOCA</name>
<feature type="transmembrane region" description="Helical" evidence="1">
    <location>
        <begin position="58"/>
        <end position="77"/>
    </location>
</feature>
<keyword evidence="1" id="KW-1133">Transmembrane helix</keyword>
<dbReference type="Proteomes" id="UP001551695">
    <property type="component" value="Unassembled WGS sequence"/>
</dbReference>
<gene>
    <name evidence="2" type="ORF">AB0I48_31510</name>
</gene>